<dbReference type="InterPro" id="IPR036291">
    <property type="entry name" value="NAD(P)-bd_dom_sf"/>
</dbReference>
<proteinExistence type="predicted"/>
<organism evidence="1 2">
    <name type="scientific">Salmonella enterica I</name>
    <dbReference type="NCBI Taxonomy" id="59201"/>
    <lineage>
        <taxon>Bacteria</taxon>
        <taxon>Pseudomonadati</taxon>
        <taxon>Pseudomonadota</taxon>
        <taxon>Gammaproteobacteria</taxon>
        <taxon>Enterobacterales</taxon>
        <taxon>Enterobacteriaceae</taxon>
        <taxon>Salmonella</taxon>
    </lineage>
</organism>
<evidence type="ECO:0000313" key="1">
    <source>
        <dbReference type="EMBL" id="VEA35670.1"/>
    </source>
</evidence>
<dbReference type="EC" id="1.1.1.100" evidence="1"/>
<evidence type="ECO:0000313" key="2">
    <source>
        <dbReference type="Proteomes" id="UP000273655"/>
    </source>
</evidence>
<dbReference type="Pfam" id="PF13561">
    <property type="entry name" value="adh_short_C2"/>
    <property type="match status" value="1"/>
</dbReference>
<dbReference type="Gene3D" id="3.40.50.720">
    <property type="entry name" value="NAD(P)-binding Rossmann-like Domain"/>
    <property type="match status" value="1"/>
</dbReference>
<dbReference type="Proteomes" id="UP000273655">
    <property type="component" value="Chromosome 1"/>
</dbReference>
<dbReference type="SUPFAM" id="SSF51735">
    <property type="entry name" value="NAD(P)-binding Rossmann-fold domains"/>
    <property type="match status" value="1"/>
</dbReference>
<dbReference type="AlphaFoldDB" id="A0A3S4F3M1"/>
<protein>
    <submittedName>
        <fullName evidence="1">Acetoin dehydrogenase</fullName>
        <ecNumber evidence="1">1.1.1.100</ecNumber>
    </submittedName>
</protein>
<dbReference type="EMBL" id="LR134148">
    <property type="protein sequence ID" value="VEA35670.1"/>
    <property type="molecule type" value="Genomic_DNA"/>
</dbReference>
<sequence>MIWMTATLSRDRNPPIPIARPGSTHEIASLVAWLCSEGASYTTGQSLIVDGGFMLANPQFNAK</sequence>
<dbReference type="GO" id="GO:0004316">
    <property type="term" value="F:3-oxoacyl-[acyl-carrier-protein] reductase (NADPH) activity"/>
    <property type="evidence" value="ECO:0007669"/>
    <property type="project" value="UniProtKB-EC"/>
</dbReference>
<gene>
    <name evidence="1" type="primary">fabG_1</name>
    <name evidence="1" type="ORF">NCTC8271_02184</name>
</gene>
<name>A0A3S4F3M1_SALET</name>
<reference evidence="1 2" key="1">
    <citation type="submission" date="2018-12" db="EMBL/GenBank/DDBJ databases">
        <authorList>
            <consortium name="Pathogen Informatics"/>
        </authorList>
    </citation>
    <scope>NUCLEOTIDE SEQUENCE [LARGE SCALE GENOMIC DNA]</scope>
    <source>
        <strain evidence="1 2">NCTC8271</strain>
    </source>
</reference>
<dbReference type="InterPro" id="IPR002347">
    <property type="entry name" value="SDR_fam"/>
</dbReference>
<keyword evidence="1" id="KW-0560">Oxidoreductase</keyword>
<accession>A0A3S4F3M1</accession>